<gene>
    <name evidence="2" type="ORF">Y88_2506</name>
</gene>
<dbReference type="Proteomes" id="UP000004728">
    <property type="component" value="Unassembled WGS sequence"/>
</dbReference>
<dbReference type="AlphaFoldDB" id="F1Z6R2"/>
<evidence type="ECO:0000256" key="1">
    <source>
        <dbReference type="SAM" id="MobiDB-lite"/>
    </source>
</evidence>
<organism evidence="2 3">
    <name type="scientific">Novosphingobium nitrogenifigens DSM 19370</name>
    <dbReference type="NCBI Taxonomy" id="983920"/>
    <lineage>
        <taxon>Bacteria</taxon>
        <taxon>Pseudomonadati</taxon>
        <taxon>Pseudomonadota</taxon>
        <taxon>Alphaproteobacteria</taxon>
        <taxon>Sphingomonadales</taxon>
        <taxon>Sphingomonadaceae</taxon>
        <taxon>Novosphingobium</taxon>
    </lineage>
</organism>
<dbReference type="STRING" id="983920.Y88_2506"/>
<keyword evidence="3" id="KW-1185">Reference proteome</keyword>
<feature type="region of interest" description="Disordered" evidence="1">
    <location>
        <begin position="62"/>
        <end position="84"/>
    </location>
</feature>
<dbReference type="InParanoid" id="F1Z6R2"/>
<name>F1Z6R2_9SPHN</name>
<dbReference type="OrthoDB" id="7507505at2"/>
<comment type="caution">
    <text evidence="2">The sequence shown here is derived from an EMBL/GenBank/DDBJ whole genome shotgun (WGS) entry which is preliminary data.</text>
</comment>
<reference evidence="2 3" key="1">
    <citation type="journal article" date="2012" name="J. Bacteriol.">
        <title>Draft Genome Sequence of Novosphingobium nitrogenifigens Y88T.</title>
        <authorList>
            <person name="Strabala T.J."/>
            <person name="Macdonald L."/>
            <person name="Liu V."/>
            <person name="Smit A.M."/>
        </authorList>
    </citation>
    <scope>NUCLEOTIDE SEQUENCE [LARGE SCALE GENOMIC DNA]</scope>
    <source>
        <strain evidence="2 3">DSM 19370</strain>
    </source>
</reference>
<protein>
    <submittedName>
        <fullName evidence="2">Uncharacterized protein</fullName>
    </submittedName>
</protein>
<dbReference type="HOGENOM" id="CLU_1990348_0_0_5"/>
<dbReference type="RefSeq" id="WP_008070070.1">
    <property type="nucleotide sequence ID" value="NZ_AQWK01000003.1"/>
</dbReference>
<dbReference type="eggNOG" id="ENOG5031CBX">
    <property type="taxonomic scope" value="Bacteria"/>
</dbReference>
<proteinExistence type="predicted"/>
<sequence>MSLVLAVLLSGIIPPDSTPALQAVKTCDRTEIRKMISAEPHRRTEFAAAAYAEQRAIATERTALLSGPTSSSPSGQATAATAMASVDARQRQLDDAKATEKLWRDLFDEMRADFLANCNGNRLEH</sequence>
<evidence type="ECO:0000313" key="3">
    <source>
        <dbReference type="Proteomes" id="UP000004728"/>
    </source>
</evidence>
<evidence type="ECO:0000313" key="2">
    <source>
        <dbReference type="EMBL" id="EGD59722.1"/>
    </source>
</evidence>
<dbReference type="EMBL" id="AEWJ01000025">
    <property type="protein sequence ID" value="EGD59722.1"/>
    <property type="molecule type" value="Genomic_DNA"/>
</dbReference>
<accession>F1Z6R2</accession>